<organism evidence="16 17">
    <name type="scientific">Gouania willdenowi</name>
    <name type="common">Blunt-snouted clingfish</name>
    <name type="synonym">Lepadogaster willdenowi</name>
    <dbReference type="NCBI Taxonomy" id="441366"/>
    <lineage>
        <taxon>Eukaryota</taxon>
        <taxon>Metazoa</taxon>
        <taxon>Chordata</taxon>
        <taxon>Craniata</taxon>
        <taxon>Vertebrata</taxon>
        <taxon>Euteleostomi</taxon>
        <taxon>Actinopterygii</taxon>
        <taxon>Neopterygii</taxon>
        <taxon>Teleostei</taxon>
        <taxon>Neoteleostei</taxon>
        <taxon>Acanthomorphata</taxon>
        <taxon>Ovalentaria</taxon>
        <taxon>Blenniimorphae</taxon>
        <taxon>Blenniiformes</taxon>
        <taxon>Gobiesocoidei</taxon>
        <taxon>Gobiesocidae</taxon>
        <taxon>Gobiesocinae</taxon>
        <taxon>Gouania</taxon>
    </lineage>
</organism>
<accession>A0A8C5HK11</accession>
<dbReference type="GO" id="GO:0005615">
    <property type="term" value="C:extracellular space"/>
    <property type="evidence" value="ECO:0007669"/>
    <property type="project" value="InterPro"/>
</dbReference>
<dbReference type="Pfam" id="PF05463">
    <property type="entry name" value="Sclerostin"/>
    <property type="match status" value="1"/>
</dbReference>
<dbReference type="SMART" id="SM00041">
    <property type="entry name" value="CT"/>
    <property type="match status" value="1"/>
</dbReference>
<evidence type="ECO:0000256" key="10">
    <source>
        <dbReference type="ARBA" id="ARBA00023157"/>
    </source>
</evidence>
<dbReference type="GeneID" id="114481266"/>
<evidence type="ECO:0000256" key="1">
    <source>
        <dbReference type="ARBA" id="ARBA00002193"/>
    </source>
</evidence>
<comment type="function">
    <text evidence="1">Negative regulator of bone growth that acts through inhibition of Wnt signaling and bone formation.</text>
</comment>
<comment type="similarity">
    <text evidence="3">Belongs to the sclerostin family.</text>
</comment>
<name>A0A8C5HK11_GOUWI</name>
<keyword evidence="17" id="KW-1185">Reference proteome</keyword>
<evidence type="ECO:0000256" key="9">
    <source>
        <dbReference type="ARBA" id="ARBA00022729"/>
    </source>
</evidence>
<dbReference type="InterPro" id="IPR006207">
    <property type="entry name" value="Cys_knot_C"/>
</dbReference>
<feature type="domain" description="CTCK" evidence="15">
    <location>
        <begin position="84"/>
        <end position="175"/>
    </location>
</feature>
<evidence type="ECO:0000256" key="4">
    <source>
        <dbReference type="ARBA" id="ARBA00011121"/>
    </source>
</evidence>
<reference evidence="16" key="3">
    <citation type="submission" date="2025-09" db="UniProtKB">
        <authorList>
            <consortium name="Ensembl"/>
        </authorList>
    </citation>
    <scope>IDENTIFICATION</scope>
</reference>
<evidence type="ECO:0000256" key="8">
    <source>
        <dbReference type="ARBA" id="ARBA00022687"/>
    </source>
</evidence>
<dbReference type="PROSITE" id="PS01225">
    <property type="entry name" value="CTCK_2"/>
    <property type="match status" value="1"/>
</dbReference>
<evidence type="ECO:0000256" key="14">
    <source>
        <dbReference type="SAM" id="SignalP"/>
    </source>
</evidence>
<evidence type="ECO:0000256" key="13">
    <source>
        <dbReference type="SAM" id="MobiDB-lite"/>
    </source>
</evidence>
<feature type="chain" id="PRO_5034475413" description="Sclerostin" evidence="14">
    <location>
        <begin position="22"/>
        <end position="207"/>
    </location>
</feature>
<gene>
    <name evidence="16" type="primary">sost</name>
</gene>
<evidence type="ECO:0000256" key="12">
    <source>
        <dbReference type="PROSITE-ProRule" id="PRU00039"/>
    </source>
</evidence>
<reference evidence="16" key="1">
    <citation type="submission" date="2020-06" db="EMBL/GenBank/DDBJ databases">
        <authorList>
            <consortium name="Wellcome Sanger Institute Data Sharing"/>
        </authorList>
    </citation>
    <scope>NUCLEOTIDE SEQUENCE [LARGE SCALE GENOMIC DNA]</scope>
</reference>
<keyword evidence="10" id="KW-1015">Disulfide bond</keyword>
<feature type="compositionally biased region" description="Basic residues" evidence="13">
    <location>
        <begin position="188"/>
        <end position="198"/>
    </location>
</feature>
<comment type="subcellular location">
    <subcellularLocation>
        <location evidence="2">Secreted</location>
    </subcellularLocation>
</comment>
<evidence type="ECO:0000256" key="3">
    <source>
        <dbReference type="ARBA" id="ARBA00007850"/>
    </source>
</evidence>
<dbReference type="CTD" id="50964"/>
<feature type="region of interest" description="Disordered" evidence="13">
    <location>
        <begin position="174"/>
        <end position="207"/>
    </location>
</feature>
<evidence type="ECO:0000256" key="11">
    <source>
        <dbReference type="ARBA" id="ARBA00023180"/>
    </source>
</evidence>
<dbReference type="Gene3D" id="2.10.90.10">
    <property type="entry name" value="Cystine-knot cytokines"/>
    <property type="match status" value="1"/>
</dbReference>
<protein>
    <recommendedName>
        <fullName evidence="5">Sclerostin</fullName>
    </recommendedName>
</protein>
<dbReference type="InterPro" id="IPR008835">
    <property type="entry name" value="Sclerostin/SOSTDC1"/>
</dbReference>
<keyword evidence="6" id="KW-0964">Secreted</keyword>
<keyword evidence="8" id="KW-0879">Wnt signaling pathway</keyword>
<evidence type="ECO:0000259" key="15">
    <source>
        <dbReference type="PROSITE" id="PS01225"/>
    </source>
</evidence>
<sequence>MRVSAGLLLCAALLRLHGGCAASRGWRLGTNDATETLPDYSTGNTGGSDGGHEAERSVNGTGSNRAQSGGRSTGPSISAAELSCREIRSTRLLTDGFCTSTKPVRELVCSGQCLPAHLMPNSIVRGKWWRGGASDYRCVPAHVRTRRIQLRCPNGNTRTYKTRLVTSCKCKRFRPHHNQSQAKEAPKAHRSRKHRTKSHTPLSGNSY</sequence>
<keyword evidence="7" id="KW-0358">Heparin-binding</keyword>
<comment type="subunit">
    <text evidence="4">Interacts with LRP4 (via the extracellular domain); the interaction facilitates the inhibition of Wnt signaling. Interacts with LRP5 (via the first two YWTD-EGF repeat domains); the interaction inhibits Wnt-mediated signaling. Interacts with LRP6.</text>
</comment>
<feature type="compositionally biased region" description="Polar residues" evidence="13">
    <location>
        <begin position="58"/>
        <end position="76"/>
    </location>
</feature>
<dbReference type="InterPro" id="IPR029034">
    <property type="entry name" value="Cystine-knot_cytokine"/>
</dbReference>
<evidence type="ECO:0000256" key="5">
    <source>
        <dbReference type="ARBA" id="ARBA00018019"/>
    </source>
</evidence>
<keyword evidence="11" id="KW-0325">Glycoprotein</keyword>
<dbReference type="PANTHER" id="PTHR14903:SF4">
    <property type="entry name" value="SCLEROSTIN"/>
    <property type="match status" value="1"/>
</dbReference>
<proteinExistence type="inferred from homology"/>
<reference evidence="16" key="2">
    <citation type="submission" date="2025-08" db="UniProtKB">
        <authorList>
            <consortium name="Ensembl"/>
        </authorList>
    </citation>
    <scope>IDENTIFICATION</scope>
</reference>
<dbReference type="PANTHER" id="PTHR14903">
    <property type="entry name" value="SCLEROSTIN-RELATED"/>
    <property type="match status" value="1"/>
</dbReference>
<dbReference type="Proteomes" id="UP000694680">
    <property type="component" value="Chromosome 19"/>
</dbReference>
<evidence type="ECO:0000256" key="6">
    <source>
        <dbReference type="ARBA" id="ARBA00022525"/>
    </source>
</evidence>
<feature type="compositionally biased region" description="Polar residues" evidence="13">
    <location>
        <begin position="32"/>
        <end position="43"/>
    </location>
</feature>
<dbReference type="Ensembl" id="ENSGWIT00000049680.1">
    <property type="protein sequence ID" value="ENSGWIP00000045883.1"/>
    <property type="gene ID" value="ENSGWIG00000022676.1"/>
</dbReference>
<evidence type="ECO:0000256" key="2">
    <source>
        <dbReference type="ARBA" id="ARBA00004613"/>
    </source>
</evidence>
<comment type="caution">
    <text evidence="12">Lacks conserved residue(s) required for the propagation of feature annotation.</text>
</comment>
<dbReference type="GO" id="GO:0016055">
    <property type="term" value="P:Wnt signaling pathway"/>
    <property type="evidence" value="ECO:0007669"/>
    <property type="project" value="UniProtKB-KW"/>
</dbReference>
<dbReference type="GO" id="GO:0036122">
    <property type="term" value="F:BMP binding"/>
    <property type="evidence" value="ECO:0007669"/>
    <property type="project" value="TreeGrafter"/>
</dbReference>
<evidence type="ECO:0000256" key="7">
    <source>
        <dbReference type="ARBA" id="ARBA00022674"/>
    </source>
</evidence>
<dbReference type="RefSeq" id="XP_028331741.1">
    <property type="nucleotide sequence ID" value="XM_028475940.1"/>
</dbReference>
<keyword evidence="9 14" id="KW-0732">Signal</keyword>
<dbReference type="GO" id="GO:0030514">
    <property type="term" value="P:negative regulation of BMP signaling pathway"/>
    <property type="evidence" value="ECO:0007669"/>
    <property type="project" value="TreeGrafter"/>
</dbReference>
<feature type="region of interest" description="Disordered" evidence="13">
    <location>
        <begin position="32"/>
        <end position="77"/>
    </location>
</feature>
<dbReference type="AlphaFoldDB" id="A0A8C5HK11"/>
<dbReference type="GO" id="GO:0001503">
    <property type="term" value="P:ossification"/>
    <property type="evidence" value="ECO:0007669"/>
    <property type="project" value="TreeGrafter"/>
</dbReference>
<dbReference type="OrthoDB" id="6624188at2759"/>
<evidence type="ECO:0000313" key="16">
    <source>
        <dbReference type="Ensembl" id="ENSGWIP00000045883.1"/>
    </source>
</evidence>
<evidence type="ECO:0000313" key="17">
    <source>
        <dbReference type="Proteomes" id="UP000694680"/>
    </source>
</evidence>
<dbReference type="GO" id="GO:0008201">
    <property type="term" value="F:heparin binding"/>
    <property type="evidence" value="ECO:0007669"/>
    <property type="project" value="UniProtKB-KW"/>
</dbReference>
<dbReference type="GO" id="GO:0030178">
    <property type="term" value="P:negative regulation of Wnt signaling pathway"/>
    <property type="evidence" value="ECO:0007669"/>
    <property type="project" value="TreeGrafter"/>
</dbReference>
<feature type="signal peptide" evidence="14">
    <location>
        <begin position="1"/>
        <end position="21"/>
    </location>
</feature>